<evidence type="ECO:0000259" key="9">
    <source>
        <dbReference type="Pfam" id="PF07731"/>
    </source>
</evidence>
<dbReference type="STRING" id="334819.W7LV00"/>
<dbReference type="VEuPathDB" id="FungiDB:FVEG_04196"/>
<feature type="signal peptide" evidence="7">
    <location>
        <begin position="1"/>
        <end position="27"/>
    </location>
</feature>
<dbReference type="InterPro" id="IPR011707">
    <property type="entry name" value="Cu-oxidase-like_N"/>
</dbReference>
<gene>
    <name evidence="11" type="ORF">FVEG_04196</name>
</gene>
<dbReference type="InterPro" id="IPR045087">
    <property type="entry name" value="Cu-oxidase_fam"/>
</dbReference>
<evidence type="ECO:0000256" key="3">
    <source>
        <dbReference type="ARBA" id="ARBA00022737"/>
    </source>
</evidence>
<evidence type="ECO:0000313" key="12">
    <source>
        <dbReference type="Proteomes" id="UP000009096"/>
    </source>
</evidence>
<dbReference type="KEGG" id="fvr:FVEG_04196"/>
<evidence type="ECO:0000256" key="7">
    <source>
        <dbReference type="SAM" id="SignalP"/>
    </source>
</evidence>
<evidence type="ECO:0000256" key="6">
    <source>
        <dbReference type="ARBA" id="ARBA00023180"/>
    </source>
</evidence>
<dbReference type="eggNOG" id="KOG1263">
    <property type="taxonomic scope" value="Eukaryota"/>
</dbReference>
<evidence type="ECO:0000256" key="4">
    <source>
        <dbReference type="ARBA" id="ARBA00023002"/>
    </source>
</evidence>
<evidence type="ECO:0000256" key="5">
    <source>
        <dbReference type="ARBA" id="ARBA00023008"/>
    </source>
</evidence>
<dbReference type="InterPro" id="IPR001117">
    <property type="entry name" value="Cu-oxidase_2nd"/>
</dbReference>
<feature type="chain" id="PRO_5004898196" description="Laccase-2" evidence="7">
    <location>
        <begin position="28"/>
        <end position="580"/>
    </location>
</feature>
<dbReference type="AlphaFoldDB" id="W7LV00"/>
<dbReference type="Pfam" id="PF07731">
    <property type="entry name" value="Cu-oxidase_2"/>
    <property type="match status" value="1"/>
</dbReference>
<dbReference type="GeneID" id="30062280"/>
<dbReference type="CDD" id="cd13880">
    <property type="entry name" value="CuRO_2_MaLCC_like"/>
    <property type="match status" value="1"/>
</dbReference>
<evidence type="ECO:0000256" key="1">
    <source>
        <dbReference type="ARBA" id="ARBA00010609"/>
    </source>
</evidence>
<keyword evidence="2" id="KW-0479">Metal-binding</keyword>
<name>W7LV00_GIBM7</name>
<dbReference type="EMBL" id="CM000579">
    <property type="protein sequence ID" value="EWG42366.1"/>
    <property type="molecule type" value="Genomic_DNA"/>
</dbReference>
<feature type="domain" description="Plastocyanin-like" evidence="9">
    <location>
        <begin position="426"/>
        <end position="543"/>
    </location>
</feature>
<dbReference type="CDD" id="cd13901">
    <property type="entry name" value="CuRO_3_MaLCC_like"/>
    <property type="match status" value="1"/>
</dbReference>
<evidence type="ECO:0000313" key="11">
    <source>
        <dbReference type="EMBL" id="EWG42366.1"/>
    </source>
</evidence>
<evidence type="ECO:0000259" key="10">
    <source>
        <dbReference type="Pfam" id="PF07732"/>
    </source>
</evidence>
<dbReference type="GO" id="GO:0005507">
    <property type="term" value="F:copper ion binding"/>
    <property type="evidence" value="ECO:0007669"/>
    <property type="project" value="InterPro"/>
</dbReference>
<dbReference type="EMBL" id="DS022245">
    <property type="protein sequence ID" value="EWG42366.1"/>
    <property type="molecule type" value="Genomic_DNA"/>
</dbReference>
<keyword evidence="5" id="KW-0186">Copper</keyword>
<keyword evidence="6" id="KW-0325">Glycoprotein</keyword>
<dbReference type="PANTHER" id="PTHR11709">
    <property type="entry name" value="MULTI-COPPER OXIDASE"/>
    <property type="match status" value="1"/>
</dbReference>
<dbReference type="Gene3D" id="2.60.40.420">
    <property type="entry name" value="Cupredoxins - blue copper proteins"/>
    <property type="match status" value="3"/>
</dbReference>
<dbReference type="PANTHER" id="PTHR11709:SF502">
    <property type="entry name" value="MULTICOPPER OXIDASE"/>
    <property type="match status" value="1"/>
</dbReference>
<evidence type="ECO:0000259" key="8">
    <source>
        <dbReference type="Pfam" id="PF00394"/>
    </source>
</evidence>
<protein>
    <recommendedName>
        <fullName evidence="13">Laccase-2</fullName>
    </recommendedName>
</protein>
<keyword evidence="7" id="KW-0732">Signal</keyword>
<dbReference type="SUPFAM" id="SSF49503">
    <property type="entry name" value="Cupredoxins"/>
    <property type="match status" value="3"/>
</dbReference>
<keyword evidence="3" id="KW-0677">Repeat</keyword>
<dbReference type="Pfam" id="PF00394">
    <property type="entry name" value="Cu-oxidase"/>
    <property type="match status" value="1"/>
</dbReference>
<keyword evidence="12" id="KW-1185">Reference proteome</keyword>
<dbReference type="FunFam" id="2.60.40.420:FF:000021">
    <property type="entry name" value="Extracellular dihydrogeodin oxidase/laccase"/>
    <property type="match status" value="1"/>
</dbReference>
<organism evidence="11 12">
    <name type="scientific">Gibberella moniliformis (strain M3125 / FGSC 7600)</name>
    <name type="common">Maize ear and stalk rot fungus</name>
    <name type="synonym">Fusarium verticillioides</name>
    <dbReference type="NCBI Taxonomy" id="334819"/>
    <lineage>
        <taxon>Eukaryota</taxon>
        <taxon>Fungi</taxon>
        <taxon>Dikarya</taxon>
        <taxon>Ascomycota</taxon>
        <taxon>Pezizomycotina</taxon>
        <taxon>Sordariomycetes</taxon>
        <taxon>Hypocreomycetidae</taxon>
        <taxon>Hypocreales</taxon>
        <taxon>Nectriaceae</taxon>
        <taxon>Fusarium</taxon>
        <taxon>Fusarium fujikuroi species complex</taxon>
    </lineage>
</organism>
<dbReference type="Pfam" id="PF07732">
    <property type="entry name" value="Cu-oxidase_3"/>
    <property type="match status" value="1"/>
</dbReference>
<dbReference type="InterPro" id="IPR011706">
    <property type="entry name" value="Cu-oxidase_C"/>
</dbReference>
<evidence type="ECO:0000256" key="2">
    <source>
        <dbReference type="ARBA" id="ARBA00022723"/>
    </source>
</evidence>
<dbReference type="Proteomes" id="UP000009096">
    <property type="component" value="Chromosome 2"/>
</dbReference>
<comment type="similarity">
    <text evidence="1">Belongs to the multicopper oxidase family.</text>
</comment>
<dbReference type="InterPro" id="IPR008972">
    <property type="entry name" value="Cupredoxin"/>
</dbReference>
<dbReference type="GO" id="GO:0016491">
    <property type="term" value="F:oxidoreductase activity"/>
    <property type="evidence" value="ECO:0007669"/>
    <property type="project" value="UniProtKB-KW"/>
</dbReference>
<dbReference type="RefSeq" id="XP_018748557.1">
    <property type="nucleotide sequence ID" value="XM_018891957.1"/>
</dbReference>
<dbReference type="OrthoDB" id="2121828at2759"/>
<proteinExistence type="inferred from homology"/>
<evidence type="ECO:0008006" key="13">
    <source>
        <dbReference type="Google" id="ProtNLM"/>
    </source>
</evidence>
<accession>W7LV00</accession>
<keyword evidence="4" id="KW-0560">Oxidoreductase</keyword>
<dbReference type="FunFam" id="2.60.40.420:FF:000038">
    <property type="entry name" value="Extracellular dihydrogeodin oxidase/laccase"/>
    <property type="match status" value="1"/>
</dbReference>
<feature type="domain" description="Plastocyanin-like" evidence="8">
    <location>
        <begin position="205"/>
        <end position="355"/>
    </location>
</feature>
<sequence length="580" mass="64670">MKSLYSSFAMSRLSSIFLIALASPLTALPEPTNSKFQNQGSCSGNTPTTRDQWCGFDVHSDYYSVVPDTGVTREYWLEISEITFAPDGVPRFAQAINGTIPGPTIFADWGDNVVVHMASNLKTSSNGSSFHFHGTHQNYTNPHDGVVAITQCPVTPGSSVTYRWRATQYGTSWYHSHFGLQTYDGVYGGLIIRGPASANYDEDVGTIMLSDWSHKTVNQLLHDVQREGPALMDNVLINGTNVHGNDTDKNQTGERFRLDFEEGKTYRLRLINTGIDTLYKFSIDHHILKVIAVDFVAVEPYETDHISLAIGERMDILVTANQASRASSFWLRAIPQLDCTRNINPQNALGIVSYASNSTTPTTKGRKHEDHCQDEPYESIVPVVPRNVGPPEMEVIQNANRSWNSDGIIKWALNSTTMIAEWGEPSLLKLNNSASFTKSNAVIRVPKKNVWVYLAIETEQDISHPIHLHGFDFQILAQGPGPYDSNITLNTENPPRRDTALLPAKGHLVIAFLTDNPGVWLMHCHIGWHAAEGFSLQFIVREDEIPSLVSDQEYKDIEEGCKAWSDFSHKMKMEQDDSGI</sequence>
<feature type="domain" description="Plastocyanin-like" evidence="10">
    <location>
        <begin position="80"/>
        <end position="196"/>
    </location>
</feature>
<reference evidence="11 12" key="1">
    <citation type="journal article" date="2010" name="Nature">
        <title>Comparative genomics reveals mobile pathogenicity chromosomes in Fusarium.</title>
        <authorList>
            <person name="Ma L.J."/>
            <person name="van der Does H.C."/>
            <person name="Borkovich K.A."/>
            <person name="Coleman J.J."/>
            <person name="Daboussi M.J."/>
            <person name="Di Pietro A."/>
            <person name="Dufresne M."/>
            <person name="Freitag M."/>
            <person name="Grabherr M."/>
            <person name="Henrissat B."/>
            <person name="Houterman P.M."/>
            <person name="Kang S."/>
            <person name="Shim W.B."/>
            <person name="Woloshuk C."/>
            <person name="Xie X."/>
            <person name="Xu J.R."/>
            <person name="Antoniw J."/>
            <person name="Baker S.E."/>
            <person name="Bluhm B.H."/>
            <person name="Breakspear A."/>
            <person name="Brown D.W."/>
            <person name="Butchko R.A."/>
            <person name="Chapman S."/>
            <person name="Coulson R."/>
            <person name="Coutinho P.M."/>
            <person name="Danchin E.G."/>
            <person name="Diener A."/>
            <person name="Gale L.R."/>
            <person name="Gardiner D.M."/>
            <person name="Goff S."/>
            <person name="Hammond-Kosack K.E."/>
            <person name="Hilburn K."/>
            <person name="Hua-Van A."/>
            <person name="Jonkers W."/>
            <person name="Kazan K."/>
            <person name="Kodira C.D."/>
            <person name="Koehrsen M."/>
            <person name="Kumar L."/>
            <person name="Lee Y.H."/>
            <person name="Li L."/>
            <person name="Manners J.M."/>
            <person name="Miranda-Saavedra D."/>
            <person name="Mukherjee M."/>
            <person name="Park G."/>
            <person name="Park J."/>
            <person name="Park S.Y."/>
            <person name="Proctor R.H."/>
            <person name="Regev A."/>
            <person name="Ruiz-Roldan M.C."/>
            <person name="Sain D."/>
            <person name="Sakthikumar S."/>
            <person name="Sykes S."/>
            <person name="Schwartz D.C."/>
            <person name="Turgeon B.G."/>
            <person name="Wapinski I."/>
            <person name="Yoder O."/>
            <person name="Young S."/>
            <person name="Zeng Q."/>
            <person name="Zhou S."/>
            <person name="Galagan J."/>
            <person name="Cuomo C.A."/>
            <person name="Kistler H.C."/>
            <person name="Rep M."/>
        </authorList>
    </citation>
    <scope>NUCLEOTIDE SEQUENCE [LARGE SCALE GENOMIC DNA]</scope>
    <source>
        <strain evidence="12">M3125 / FGSC 7600</strain>
    </source>
</reference>